<keyword evidence="1" id="KW-1133">Transmembrane helix</keyword>
<feature type="transmembrane region" description="Helical" evidence="1">
    <location>
        <begin position="16"/>
        <end position="40"/>
    </location>
</feature>
<sequence length="43" mass="5041">MAEQEAKSITTQITPIILWIDFIFLIFRFCDCYIYAATVLKLP</sequence>
<keyword evidence="1" id="KW-0472">Membrane</keyword>
<evidence type="ECO:0000313" key="3">
    <source>
        <dbReference type="EMBL" id="TXJ99338.1"/>
    </source>
</evidence>
<dbReference type="Proteomes" id="UP000284189">
    <property type="component" value="Unassembled WGS sequence"/>
</dbReference>
<dbReference type="AlphaFoldDB" id="A0A418N2G1"/>
<keyword evidence="5" id="KW-1185">Reference proteome</keyword>
<proteinExistence type="predicted"/>
<accession>A0A418N2G1</accession>
<dbReference type="Proteomes" id="UP000321528">
    <property type="component" value="Unassembled WGS sequence"/>
</dbReference>
<evidence type="ECO:0000256" key="1">
    <source>
        <dbReference type="SAM" id="Phobius"/>
    </source>
</evidence>
<protein>
    <submittedName>
        <fullName evidence="2">DUF2633 family protein</fullName>
    </submittedName>
</protein>
<gene>
    <name evidence="2" type="ORF">D2U88_18420</name>
    <name evidence="3" type="ORF">FQ019_18210</name>
</gene>
<evidence type="ECO:0000313" key="4">
    <source>
        <dbReference type="Proteomes" id="UP000284189"/>
    </source>
</evidence>
<name>A0A418N2G1_9FLAO</name>
<reference evidence="3 5" key="2">
    <citation type="submission" date="2019-07" db="EMBL/GenBank/DDBJ databases">
        <title>Draft genome of two Muricauda strains isolated from deep sea.</title>
        <authorList>
            <person name="Sun C."/>
        </authorList>
    </citation>
    <scope>NUCLEOTIDE SEQUENCE [LARGE SCALE GENOMIC DNA]</scope>
    <source>
        <strain evidence="3 5">NH166</strain>
    </source>
</reference>
<keyword evidence="1" id="KW-0812">Transmembrane</keyword>
<comment type="caution">
    <text evidence="2">The sequence shown here is derived from an EMBL/GenBank/DDBJ whole genome shotgun (WGS) entry which is preliminary data.</text>
</comment>
<evidence type="ECO:0000313" key="2">
    <source>
        <dbReference type="EMBL" id="RIV67514.1"/>
    </source>
</evidence>
<evidence type="ECO:0000313" key="5">
    <source>
        <dbReference type="Proteomes" id="UP000321528"/>
    </source>
</evidence>
<reference evidence="2 4" key="1">
    <citation type="submission" date="2018-08" db="EMBL/GenBank/DDBJ databases">
        <title>Proposal of Muricauda 72 sp.nov. and Muricauda NH166 sp.nov., isolated from seawater.</title>
        <authorList>
            <person name="Cheng H."/>
            <person name="Wu Y.-H."/>
            <person name="Guo L.-L."/>
            <person name="Xu X.-W."/>
        </authorList>
    </citation>
    <scope>NUCLEOTIDE SEQUENCE [LARGE SCALE GENOMIC DNA]</scope>
    <source>
        <strain evidence="2 4">NH166</strain>
    </source>
</reference>
<dbReference type="EMBL" id="VNWL01000030">
    <property type="protein sequence ID" value="TXJ99338.1"/>
    <property type="molecule type" value="Genomic_DNA"/>
</dbReference>
<dbReference type="EMBL" id="QXFJ01000031">
    <property type="protein sequence ID" value="RIV67514.1"/>
    <property type="molecule type" value="Genomic_DNA"/>
</dbReference>
<organism evidence="2 4">
    <name type="scientific">Flagellimonas aequoris</name>
    <dbReference type="NCBI Taxonomy" id="2306997"/>
    <lineage>
        <taxon>Bacteria</taxon>
        <taxon>Pseudomonadati</taxon>
        <taxon>Bacteroidota</taxon>
        <taxon>Flavobacteriia</taxon>
        <taxon>Flavobacteriales</taxon>
        <taxon>Flavobacteriaceae</taxon>
        <taxon>Flagellimonas</taxon>
    </lineage>
</organism>